<reference evidence="3" key="1">
    <citation type="submission" date="2020-10" db="EMBL/GenBank/DDBJ databases">
        <authorList>
            <person name="Gilroy R."/>
        </authorList>
    </citation>
    <scope>NUCLEOTIDE SEQUENCE</scope>
    <source>
        <strain evidence="3">F1-3629</strain>
    </source>
</reference>
<dbReference type="Proteomes" id="UP000771749">
    <property type="component" value="Unassembled WGS sequence"/>
</dbReference>
<dbReference type="AlphaFoldDB" id="A0A940DN96"/>
<gene>
    <name evidence="3" type="ORF">IAC07_04390</name>
</gene>
<evidence type="ECO:0000313" key="4">
    <source>
        <dbReference type="Proteomes" id="UP000771749"/>
    </source>
</evidence>
<dbReference type="Gene3D" id="2.40.50.100">
    <property type="match status" value="1"/>
</dbReference>
<dbReference type="EMBL" id="JADIMJ010000065">
    <property type="protein sequence ID" value="MBO8453948.1"/>
    <property type="molecule type" value="Genomic_DNA"/>
</dbReference>
<protein>
    <submittedName>
        <fullName evidence="3">Efflux RND transporter periplasmic adaptor subunit</fullName>
    </submittedName>
</protein>
<dbReference type="SUPFAM" id="SSF111369">
    <property type="entry name" value="HlyD-like secretion proteins"/>
    <property type="match status" value="2"/>
</dbReference>
<dbReference type="InterPro" id="IPR059052">
    <property type="entry name" value="HH_YbhG-like"/>
</dbReference>
<dbReference type="Gene3D" id="2.40.30.170">
    <property type="match status" value="1"/>
</dbReference>
<evidence type="ECO:0000313" key="3">
    <source>
        <dbReference type="EMBL" id="MBO8453948.1"/>
    </source>
</evidence>
<name>A0A940DN96_9BACT</name>
<feature type="transmembrane region" description="Helical" evidence="1">
    <location>
        <begin position="12"/>
        <end position="33"/>
    </location>
</feature>
<evidence type="ECO:0000259" key="2">
    <source>
        <dbReference type="Pfam" id="PF25881"/>
    </source>
</evidence>
<sequence length="337" mass="36250">MKMEKTRKNYNLLIGIIALLAVIAVVAVTGYIVSKPKPAVIQGQAEATEYRVSGKVPGRIVRFYADEGDMVCKGDTLAEIDSPEVRAKLAQAMAVKSAAEAQKEKALAGARQEQIAGAYELWQQALANEEIMEKSFSRVSRLYEQNVVSAQKYDETEARYKAAKAMSAAAKSQYDMAAGGARKEDRDAAAALAEQAAGALAEVESYLGELYLTAPADGIISARFPKAGELVGQGAPVMAVTDLDDMWFTFNIREDMLCGLNIGDELTVTVPALGNACYRTRVSHMSVLQSYATWRATKDTGGYDARTFEVRSVPEEKIDGLLPGMTAIAIGGGRAAR</sequence>
<comment type="caution">
    <text evidence="3">The sequence shown here is derived from an EMBL/GenBank/DDBJ whole genome shotgun (WGS) entry which is preliminary data.</text>
</comment>
<keyword evidence="1" id="KW-1133">Transmembrane helix</keyword>
<accession>A0A940DN96</accession>
<dbReference type="Pfam" id="PF25881">
    <property type="entry name" value="HH_YBHG"/>
    <property type="match status" value="1"/>
</dbReference>
<feature type="domain" description="YbhG-like alpha-helical hairpin" evidence="2">
    <location>
        <begin position="81"/>
        <end position="207"/>
    </location>
</feature>
<keyword evidence="1" id="KW-0472">Membrane</keyword>
<reference evidence="3" key="2">
    <citation type="journal article" date="2021" name="PeerJ">
        <title>Extensive microbial diversity within the chicken gut microbiome revealed by metagenomics and culture.</title>
        <authorList>
            <person name="Gilroy R."/>
            <person name="Ravi A."/>
            <person name="Getino M."/>
            <person name="Pursley I."/>
            <person name="Horton D.L."/>
            <person name="Alikhan N.F."/>
            <person name="Baker D."/>
            <person name="Gharbi K."/>
            <person name="Hall N."/>
            <person name="Watson M."/>
            <person name="Adriaenssens E.M."/>
            <person name="Foster-Nyarko E."/>
            <person name="Jarju S."/>
            <person name="Secka A."/>
            <person name="Antonio M."/>
            <person name="Oren A."/>
            <person name="Chaudhuri R.R."/>
            <person name="La Ragione R."/>
            <person name="Hildebrand F."/>
            <person name="Pallen M.J."/>
        </authorList>
    </citation>
    <scope>NUCLEOTIDE SEQUENCE</scope>
    <source>
        <strain evidence="3">F1-3629</strain>
    </source>
</reference>
<dbReference type="PANTHER" id="PTHR30438">
    <property type="entry name" value="36 KDA ANTIGEN-RELATED"/>
    <property type="match status" value="1"/>
</dbReference>
<organism evidence="3 4">
    <name type="scientific">Candidatus Cryptobacteroides gallistercoris</name>
    <dbReference type="NCBI Taxonomy" id="2840765"/>
    <lineage>
        <taxon>Bacteria</taxon>
        <taxon>Pseudomonadati</taxon>
        <taxon>Bacteroidota</taxon>
        <taxon>Bacteroidia</taxon>
        <taxon>Bacteroidales</taxon>
        <taxon>Candidatus Cryptobacteroides</taxon>
    </lineage>
</organism>
<dbReference type="Gene3D" id="1.10.287.470">
    <property type="entry name" value="Helix hairpin bin"/>
    <property type="match status" value="1"/>
</dbReference>
<keyword evidence="1" id="KW-0812">Transmembrane</keyword>
<proteinExistence type="predicted"/>
<evidence type="ECO:0000256" key="1">
    <source>
        <dbReference type="SAM" id="Phobius"/>
    </source>
</evidence>
<dbReference type="PANTHER" id="PTHR30438:SF1">
    <property type="entry name" value="36 KDA ANTIGEN"/>
    <property type="match status" value="1"/>
</dbReference>